<reference evidence="3 4" key="1">
    <citation type="submission" date="2019-07" db="EMBL/GenBank/DDBJ databases">
        <authorList>
            <person name="Kim J."/>
        </authorList>
    </citation>
    <scope>NUCLEOTIDE SEQUENCE [LARGE SCALE GENOMIC DNA]</scope>
    <source>
        <strain evidence="3 4">MJ1a</strain>
    </source>
</reference>
<evidence type="ECO:0000256" key="1">
    <source>
        <dbReference type="SAM" id="Phobius"/>
    </source>
</evidence>
<comment type="caution">
    <text evidence="3">The sequence shown here is derived from an EMBL/GenBank/DDBJ whole genome shotgun (WGS) entry which is preliminary data.</text>
</comment>
<evidence type="ECO:0000313" key="4">
    <source>
        <dbReference type="Proteomes" id="UP000318010"/>
    </source>
</evidence>
<protein>
    <submittedName>
        <fullName evidence="3">T9SS type B sorting domain-containing protein</fullName>
    </submittedName>
</protein>
<organism evidence="3 4">
    <name type="scientific">Mucilaginibacter achroorhodeus</name>
    <dbReference type="NCBI Taxonomy" id="2599294"/>
    <lineage>
        <taxon>Bacteria</taxon>
        <taxon>Pseudomonadati</taxon>
        <taxon>Bacteroidota</taxon>
        <taxon>Sphingobacteriia</taxon>
        <taxon>Sphingobacteriales</taxon>
        <taxon>Sphingobacteriaceae</taxon>
        <taxon>Mucilaginibacter</taxon>
    </lineage>
</organism>
<keyword evidence="1" id="KW-0812">Transmembrane</keyword>
<dbReference type="Gene3D" id="2.60.40.10">
    <property type="entry name" value="Immunoglobulins"/>
    <property type="match status" value="4"/>
</dbReference>
<dbReference type="InterPro" id="IPR013783">
    <property type="entry name" value="Ig-like_fold"/>
</dbReference>
<name>A0A563U1L0_9SPHI</name>
<dbReference type="InterPro" id="IPR026341">
    <property type="entry name" value="T9SS_type_B"/>
</dbReference>
<proteinExistence type="predicted"/>
<accession>A0A563U1L0</accession>
<evidence type="ECO:0000259" key="2">
    <source>
        <dbReference type="Pfam" id="PF17517"/>
    </source>
</evidence>
<keyword evidence="4" id="KW-1185">Reference proteome</keyword>
<dbReference type="NCBIfam" id="TIGR04131">
    <property type="entry name" value="Bac_Flav_CTERM"/>
    <property type="match status" value="1"/>
</dbReference>
<dbReference type="Pfam" id="PF17517">
    <property type="entry name" value="IgGFc_binding"/>
    <property type="match status" value="1"/>
</dbReference>
<keyword evidence="1" id="KW-0472">Membrane</keyword>
<sequence>MITTKPLQLRFFFKLLILITLSIAPKFLIAQTDREFWFVAPSVYEDPNRDFNKPIVLRLTTSSSATTVTISLPADPSFVPIVMDIGANQTGTVDLTAWVNQLQNKPANTTLNKGILITSTTDVTAYYEVVSGCNCNPEIFSLKGKNALGNQFFISSQFSFSESTSYAATNAFDIVATKDNTLIKITPSKAIIGHAANVPFTITLNRGQTFSAQAVGIGPDDHLQGSYVESDKPIAITIKDDLVQISSCADLIGDQTVPTSVLGTQYVVTQGYLTPFGSGQIFDYIYVTATEDNTSIFLDGQPTPSAVLQKGNSAFFTLQNPSVYISSTKKIYVYHLSGNGCEAGSAMIPKLNCTGSRSVSVVRSKNTLFAVMITTKNGNQGNFSVNGNSGLINALNFTPVQGTNGEYVTARIDLSAAVAVNVPINFSNSSGNFSLGFINGGVDNGTSYGYFSDYKSSNVQSSTLDICPSGTAQLSAYGGVTYKWTPATGLDNPNIANPKASPAATTDYKVEIITAEGCVDSAKVKVVVSNSGAATPASVSITANTNNICAGTAINFTATPTNGGTAPMYQWQVNGVNVGANSSAFSSSSLVNGDKVNCLMTSNAPCATPTQATSNVITVSVTSAQTAITISASQPDNCPRTPIVFTAATTGAGTSPSYQWKVNNVNVGVNSPTYSSNTISNGDKVVCTLISNAPCAGVTPIVSNELTINLNSASPLSVSITASQNNACAGTLIKFSAVAINAGTAPSYQWKINGTNSGLNSADFETNSLNNGDKVTCVVTSNAVCSLNGTAISNEIIAAVKFNLPLGVNIKESDNNVCAGTLVNFTAITVNAGNTPTYQWQINGVDVGANSSTFSSSSLLNGDMVTCKVTGSEECALPAYAVSNVITMNVTPQLQPSVIISASNTNVCAGGLVNFVAVTNNSGTAPVYQWKINGVPTGTNSNIFSSNNLVNGDKVTCTVTSNALCTTPVTVDSNEIIISVNSDVAAVSITASQNNICPGSLVTFTVSVTGGGSLPVYQWKVNGLNAGNNSPTFAGAGFNNGDKVTCTVTSNAPCAVTPTATSNQITISTISYVTPSVTITQTNAIICQGDVANFAATVSNAGINPSYQWKLNGNNVGNNASTLAIGPLLNADVVQCIVVSNGVCTLNPIANSNIITVVVNRPATPSVTITSSDNNICAGNSVSFSATVQHAGNNPAYQWLVNDKPVGSNNSFYQTKTLLNGDLVRCRLTNPDHCVLPAIVESNVVTMLVNQLPSVNAGSDQVIEKGATVKLSAVASGDIDEVTWSPAIGLSNNKILNPVANPSSTTVYRLSVRTINGCINEDEVKVTVLINLIIPNSFSPNGDGINDYWVIKNLSDYPRASIEIFTRWGQNVYRASQSSQPWDGTFNGKQLPAGVYYYVIHLDNNTAATTGNITLIR</sequence>
<gene>
    <name evidence="3" type="ORF">FPZ42_12940</name>
</gene>
<dbReference type="Pfam" id="PF13585">
    <property type="entry name" value="CHU_C"/>
    <property type="match status" value="1"/>
</dbReference>
<dbReference type="EMBL" id="VOEI01000004">
    <property type="protein sequence ID" value="TWR25498.1"/>
    <property type="molecule type" value="Genomic_DNA"/>
</dbReference>
<keyword evidence="1" id="KW-1133">Transmembrane helix</keyword>
<dbReference type="Proteomes" id="UP000318010">
    <property type="component" value="Unassembled WGS sequence"/>
</dbReference>
<feature type="domain" description="IgGFc-binding protein N-terminal" evidence="2">
    <location>
        <begin position="146"/>
        <end position="435"/>
    </location>
</feature>
<evidence type="ECO:0000313" key="3">
    <source>
        <dbReference type="EMBL" id="TWR25498.1"/>
    </source>
</evidence>
<dbReference type="InterPro" id="IPR035234">
    <property type="entry name" value="IgGFc-bd_N"/>
</dbReference>
<feature type="transmembrane region" description="Helical" evidence="1">
    <location>
        <begin position="12"/>
        <end position="29"/>
    </location>
</feature>
<dbReference type="OrthoDB" id="7794186at2"/>